<dbReference type="RefSeq" id="WP_018433743.1">
    <property type="nucleotide sequence ID" value="NZ_JACHDD010000008.1"/>
</dbReference>
<name>A0A6I1Q896_PARAM</name>
<comment type="caution">
    <text evidence="1">The sequence shown here is derived from an EMBL/GenBank/DDBJ whole genome shotgun (WGS) entry which is preliminary data.</text>
</comment>
<protein>
    <submittedName>
        <fullName evidence="1">Uncharacterized protein</fullName>
    </submittedName>
</protein>
<organism evidence="1 2">
    <name type="scientific">Paraburkholderia atlantica</name>
    <dbReference type="NCBI Taxonomy" id="2654982"/>
    <lineage>
        <taxon>Bacteria</taxon>
        <taxon>Pseudomonadati</taxon>
        <taxon>Pseudomonadota</taxon>
        <taxon>Betaproteobacteria</taxon>
        <taxon>Burkholderiales</taxon>
        <taxon>Burkholderiaceae</taxon>
        <taxon>Paraburkholderia</taxon>
    </lineage>
</organism>
<evidence type="ECO:0000313" key="2">
    <source>
        <dbReference type="Proteomes" id="UP000592780"/>
    </source>
</evidence>
<gene>
    <name evidence="1" type="ORF">HDG40_005189</name>
</gene>
<accession>A0A6I1Q896</accession>
<dbReference type="EMBL" id="JACHDD010000008">
    <property type="protein sequence ID" value="MBB5427010.1"/>
    <property type="molecule type" value="Genomic_DNA"/>
</dbReference>
<dbReference type="Proteomes" id="UP000592780">
    <property type="component" value="Unassembled WGS sequence"/>
</dbReference>
<keyword evidence="2" id="KW-1185">Reference proteome</keyword>
<sequence>MRVQAIEMADFLVSWTVIRDSEGAFQWIVLVTERGGGHGTVFERRGTCGHVSWGDAQDIAAENARRVAATLVEPGTLDKATQRRGRTPAAPGANR</sequence>
<dbReference type="AlphaFoldDB" id="A0A6I1Q896"/>
<evidence type="ECO:0000313" key="1">
    <source>
        <dbReference type="EMBL" id="MBB5427010.1"/>
    </source>
</evidence>
<proteinExistence type="predicted"/>
<dbReference type="OrthoDB" id="9111284at2"/>
<reference evidence="1 2" key="1">
    <citation type="submission" date="2020-08" db="EMBL/GenBank/DDBJ databases">
        <title>Genomic Encyclopedia of Type Strains, Phase IV (KMG-V): Genome sequencing to study the core and pangenomes of soil and plant-associated prokaryotes.</title>
        <authorList>
            <person name="Whitman W."/>
        </authorList>
    </citation>
    <scope>NUCLEOTIDE SEQUENCE [LARGE SCALE GENOMIC DNA]</scope>
    <source>
        <strain evidence="1 2">JPY158</strain>
    </source>
</reference>